<keyword evidence="2" id="KW-1185">Reference proteome</keyword>
<comment type="caution">
    <text evidence="1">The sequence shown here is derived from an EMBL/GenBank/DDBJ whole genome shotgun (WGS) entry which is preliminary data.</text>
</comment>
<evidence type="ECO:0000313" key="1">
    <source>
        <dbReference type="EMBL" id="KAG9240973.1"/>
    </source>
</evidence>
<dbReference type="Proteomes" id="UP000887226">
    <property type="component" value="Unassembled WGS sequence"/>
</dbReference>
<reference evidence="1" key="1">
    <citation type="journal article" date="2021" name="IMA Fungus">
        <title>Genomic characterization of three marine fungi, including Emericellopsis atlantica sp. nov. with signatures of a generalist lifestyle and marine biomass degradation.</title>
        <authorList>
            <person name="Hagestad O.C."/>
            <person name="Hou L."/>
            <person name="Andersen J.H."/>
            <person name="Hansen E.H."/>
            <person name="Altermark B."/>
            <person name="Li C."/>
            <person name="Kuhnert E."/>
            <person name="Cox R.J."/>
            <person name="Crous P.W."/>
            <person name="Spatafora J.W."/>
            <person name="Lail K."/>
            <person name="Amirebrahimi M."/>
            <person name="Lipzen A."/>
            <person name="Pangilinan J."/>
            <person name="Andreopoulos W."/>
            <person name="Hayes R.D."/>
            <person name="Ng V."/>
            <person name="Grigoriev I.V."/>
            <person name="Jackson S.A."/>
            <person name="Sutton T.D.S."/>
            <person name="Dobson A.D.W."/>
            <person name="Rama T."/>
        </authorList>
    </citation>
    <scope>NUCLEOTIDE SEQUENCE</scope>
    <source>
        <strain evidence="1">TRa3180A</strain>
    </source>
</reference>
<evidence type="ECO:0000313" key="2">
    <source>
        <dbReference type="Proteomes" id="UP000887226"/>
    </source>
</evidence>
<proteinExistence type="predicted"/>
<sequence length="67" mass="7181">MNEGKGSDSEKNKVFHPDPVAFISESSLKAPPLDSADPSPVHSFLPIPAASAAHSSVRVYESCCQRR</sequence>
<accession>A0A9P8CBH5</accession>
<dbReference type="EMBL" id="MU254297">
    <property type="protein sequence ID" value="KAG9240973.1"/>
    <property type="molecule type" value="Genomic_DNA"/>
</dbReference>
<gene>
    <name evidence="1" type="ORF">BJ878DRAFT_523059</name>
</gene>
<dbReference type="AlphaFoldDB" id="A0A9P8CBH5"/>
<protein>
    <submittedName>
        <fullName evidence="1">Uncharacterized protein</fullName>
    </submittedName>
</protein>
<name>A0A9P8CBH5_9HELO</name>
<organism evidence="1 2">
    <name type="scientific">Calycina marina</name>
    <dbReference type="NCBI Taxonomy" id="1763456"/>
    <lineage>
        <taxon>Eukaryota</taxon>
        <taxon>Fungi</taxon>
        <taxon>Dikarya</taxon>
        <taxon>Ascomycota</taxon>
        <taxon>Pezizomycotina</taxon>
        <taxon>Leotiomycetes</taxon>
        <taxon>Helotiales</taxon>
        <taxon>Pezizellaceae</taxon>
        <taxon>Calycina</taxon>
    </lineage>
</organism>
<dbReference type="OrthoDB" id="289314at2759"/>